<gene>
    <name evidence="1" type="ORF">A2415_04870</name>
</gene>
<reference evidence="1 2" key="1">
    <citation type="journal article" date="2016" name="Nat. Commun.">
        <title>Thousands of microbial genomes shed light on interconnected biogeochemical processes in an aquifer system.</title>
        <authorList>
            <person name="Anantharaman K."/>
            <person name="Brown C.T."/>
            <person name="Hug L.A."/>
            <person name="Sharon I."/>
            <person name="Castelle C.J."/>
            <person name="Probst A.J."/>
            <person name="Thomas B.C."/>
            <person name="Singh A."/>
            <person name="Wilkins M.J."/>
            <person name="Karaoz U."/>
            <person name="Brodie E.L."/>
            <person name="Williams K.H."/>
            <person name="Hubbard S.S."/>
            <person name="Banfield J.F."/>
        </authorList>
    </citation>
    <scope>NUCLEOTIDE SEQUENCE [LARGE SCALE GENOMIC DNA]</scope>
</reference>
<accession>A0A1F4WKT3</accession>
<evidence type="ECO:0000313" key="2">
    <source>
        <dbReference type="Proteomes" id="UP000179113"/>
    </source>
</evidence>
<dbReference type="Pfam" id="PF13578">
    <property type="entry name" value="Methyltransf_24"/>
    <property type="match status" value="1"/>
</dbReference>
<comment type="caution">
    <text evidence="1">The sequence shown here is derived from an EMBL/GenBank/DDBJ whole genome shotgun (WGS) entry which is preliminary data.</text>
</comment>
<proteinExistence type="predicted"/>
<evidence type="ECO:0000313" key="1">
    <source>
        <dbReference type="EMBL" id="OGC69958.1"/>
    </source>
</evidence>
<dbReference type="AlphaFoldDB" id="A0A1F4WKT3"/>
<organism evidence="1 2">
    <name type="scientific">candidate division WWE3 bacterium RIFOXYC1_FULL_39_7</name>
    <dbReference type="NCBI Taxonomy" id="1802643"/>
    <lineage>
        <taxon>Bacteria</taxon>
        <taxon>Katanobacteria</taxon>
    </lineage>
</organism>
<evidence type="ECO:0008006" key="3">
    <source>
        <dbReference type="Google" id="ProtNLM"/>
    </source>
</evidence>
<dbReference type="SUPFAM" id="SSF53335">
    <property type="entry name" value="S-adenosyl-L-methionine-dependent methyltransferases"/>
    <property type="match status" value="1"/>
</dbReference>
<dbReference type="Gene3D" id="3.40.50.150">
    <property type="entry name" value="Vaccinia Virus protein VP39"/>
    <property type="match status" value="1"/>
</dbReference>
<dbReference type="InterPro" id="IPR029063">
    <property type="entry name" value="SAM-dependent_MTases_sf"/>
</dbReference>
<sequence length="232" mass="26841">MSVFNQNKMSADTISEFILSKFNIDYNDKTQMPIEIPGFGRYELADMFRELGFKVGAEIGVYQGEYSEVLCKANPEAKLYSIDPWEPHDDYTAFVKPKTFEKAFEMAKARLSGRNCEMIKKKSLDAVKDFADESLDFVYIDGDHSFQACTNDIVEWSKKVRVGGIVAGHDYIKHLPRSIIHVYEVVNGYTQAYRIRPWFITAPKVIINGVITPEERTFFWVKTLFPEPRRYD</sequence>
<protein>
    <recommendedName>
        <fullName evidence="3">Methyltransferase</fullName>
    </recommendedName>
</protein>
<dbReference type="EMBL" id="MEWA01000014">
    <property type="protein sequence ID" value="OGC69958.1"/>
    <property type="molecule type" value="Genomic_DNA"/>
</dbReference>
<name>A0A1F4WKT3_UNCKA</name>
<dbReference type="Proteomes" id="UP000179113">
    <property type="component" value="Unassembled WGS sequence"/>
</dbReference>